<dbReference type="RefSeq" id="WP_015186026.1">
    <property type="nucleotide sequence ID" value="NC_019738.1"/>
</dbReference>
<gene>
    <name evidence="7" type="ORF">Mic7113_6311</name>
</gene>
<keyword evidence="2" id="KW-0004">4Fe-4S</keyword>
<dbReference type="Proteomes" id="UP000010471">
    <property type="component" value="Chromosome"/>
</dbReference>
<comment type="cofactor">
    <cofactor evidence="1">
        <name>[4Fe-4S] cluster</name>
        <dbReference type="ChEBI" id="CHEBI:49883"/>
    </cofactor>
</comment>
<feature type="domain" description="4Fe-4S ferredoxin-type" evidence="6">
    <location>
        <begin position="182"/>
        <end position="210"/>
    </location>
</feature>
<organism evidence="7 8">
    <name type="scientific">Allocoleopsis franciscana PCC 7113</name>
    <dbReference type="NCBI Taxonomy" id="1173027"/>
    <lineage>
        <taxon>Bacteria</taxon>
        <taxon>Bacillati</taxon>
        <taxon>Cyanobacteriota</taxon>
        <taxon>Cyanophyceae</taxon>
        <taxon>Coleofasciculales</taxon>
        <taxon>Coleofasciculaceae</taxon>
        <taxon>Allocoleopsis</taxon>
        <taxon>Allocoleopsis franciscana</taxon>
    </lineage>
</organism>
<dbReference type="InterPro" id="IPR021039">
    <property type="entry name" value="Fe-S-bd_prot_LdpA_C"/>
</dbReference>
<dbReference type="OrthoDB" id="9789030at2"/>
<dbReference type="EMBL" id="CP003630">
    <property type="protein sequence ID" value="AFZ21898.1"/>
    <property type="molecule type" value="Genomic_DNA"/>
</dbReference>
<dbReference type="PROSITE" id="PS51379">
    <property type="entry name" value="4FE4S_FER_2"/>
    <property type="match status" value="2"/>
</dbReference>
<dbReference type="GO" id="GO:0046872">
    <property type="term" value="F:metal ion binding"/>
    <property type="evidence" value="ECO:0007669"/>
    <property type="project" value="UniProtKB-KW"/>
</dbReference>
<keyword evidence="4" id="KW-0408">Iron</keyword>
<keyword evidence="3" id="KW-0479">Metal-binding</keyword>
<evidence type="ECO:0000256" key="2">
    <source>
        <dbReference type="ARBA" id="ARBA00022485"/>
    </source>
</evidence>
<feature type="domain" description="4Fe-4S ferredoxin-type" evidence="6">
    <location>
        <begin position="98"/>
        <end position="129"/>
    </location>
</feature>
<evidence type="ECO:0000256" key="4">
    <source>
        <dbReference type="ARBA" id="ARBA00023004"/>
    </source>
</evidence>
<dbReference type="PATRIC" id="fig|1173027.3.peg.6985"/>
<dbReference type="PANTHER" id="PTHR24960:SF79">
    <property type="entry name" value="PHOTOSYSTEM I IRON-SULFUR CENTER"/>
    <property type="match status" value="1"/>
</dbReference>
<reference evidence="7 8" key="1">
    <citation type="submission" date="2012-06" db="EMBL/GenBank/DDBJ databases">
        <title>Finished chromosome of genome of Microcoleus sp. PCC 7113.</title>
        <authorList>
            <consortium name="US DOE Joint Genome Institute"/>
            <person name="Gugger M."/>
            <person name="Coursin T."/>
            <person name="Rippka R."/>
            <person name="Tandeau De Marsac N."/>
            <person name="Huntemann M."/>
            <person name="Wei C.-L."/>
            <person name="Han J."/>
            <person name="Detter J.C."/>
            <person name="Han C."/>
            <person name="Tapia R."/>
            <person name="Chen A."/>
            <person name="Kyrpides N."/>
            <person name="Mavromatis K."/>
            <person name="Markowitz V."/>
            <person name="Szeto E."/>
            <person name="Ivanova N."/>
            <person name="Pagani I."/>
            <person name="Pati A."/>
            <person name="Goodwin L."/>
            <person name="Nordberg H.P."/>
            <person name="Cantor M.N."/>
            <person name="Hua S.X."/>
            <person name="Woyke T."/>
            <person name="Kerfeld C.A."/>
        </authorList>
    </citation>
    <scope>NUCLEOTIDE SEQUENCE [LARGE SCALE GENOMIC DNA]</scope>
    <source>
        <strain evidence="7 8">PCC 7113</strain>
    </source>
</reference>
<dbReference type="SUPFAM" id="SSF54862">
    <property type="entry name" value="4Fe-4S ferredoxins"/>
    <property type="match status" value="1"/>
</dbReference>
<evidence type="ECO:0000313" key="8">
    <source>
        <dbReference type="Proteomes" id="UP000010471"/>
    </source>
</evidence>
<accession>K9WNX9</accession>
<dbReference type="InterPro" id="IPR057431">
    <property type="entry name" value="LdpA_Fe-S-bd"/>
</dbReference>
<evidence type="ECO:0000256" key="1">
    <source>
        <dbReference type="ARBA" id="ARBA00001966"/>
    </source>
</evidence>
<dbReference type="PROSITE" id="PS00198">
    <property type="entry name" value="4FE4S_FER_1"/>
    <property type="match status" value="1"/>
</dbReference>
<dbReference type="InterPro" id="IPR017900">
    <property type="entry name" value="4Fe4S_Fe_S_CS"/>
</dbReference>
<evidence type="ECO:0000256" key="5">
    <source>
        <dbReference type="ARBA" id="ARBA00023014"/>
    </source>
</evidence>
<evidence type="ECO:0000256" key="3">
    <source>
        <dbReference type="ARBA" id="ARBA00022723"/>
    </source>
</evidence>
<dbReference type="AlphaFoldDB" id="K9WNX9"/>
<dbReference type="Pfam" id="PF25160">
    <property type="entry name" value="LdpA_Fe-S-bd"/>
    <property type="match status" value="2"/>
</dbReference>
<evidence type="ECO:0000259" key="6">
    <source>
        <dbReference type="PROSITE" id="PS51379"/>
    </source>
</evidence>
<name>K9WNX9_9CYAN</name>
<keyword evidence="5" id="KW-0411">Iron-sulfur</keyword>
<dbReference type="eggNOG" id="COG1145">
    <property type="taxonomic scope" value="Bacteria"/>
</dbReference>
<dbReference type="PANTHER" id="PTHR24960">
    <property type="entry name" value="PHOTOSYSTEM I IRON-SULFUR CENTER-RELATED"/>
    <property type="match status" value="1"/>
</dbReference>
<evidence type="ECO:0000313" key="7">
    <source>
        <dbReference type="EMBL" id="AFZ21898.1"/>
    </source>
</evidence>
<dbReference type="KEGG" id="mic:Mic7113_6311"/>
<dbReference type="Pfam" id="PF12617">
    <property type="entry name" value="LdpA_C"/>
    <property type="match status" value="1"/>
</dbReference>
<dbReference type="STRING" id="1173027.Mic7113_6311"/>
<dbReference type="InterPro" id="IPR017896">
    <property type="entry name" value="4Fe4S_Fe-S-bd"/>
</dbReference>
<dbReference type="HOGENOM" id="CLU_037469_0_0_3"/>
<proteinExistence type="predicted"/>
<protein>
    <submittedName>
        <fullName evidence="7">Iron-Sulfur binding protein</fullName>
    </submittedName>
</protein>
<dbReference type="InterPro" id="IPR050157">
    <property type="entry name" value="PSI_iron-sulfur_center"/>
</dbReference>
<keyword evidence="8" id="KW-1185">Reference proteome</keyword>
<sequence length="447" mass="49026">MTELYYPLRSLREGNWFKLICGASFQHLPAVRNLTLAYTLAGADCIDVAADPAVIASALDALQVATELGEEAQVRGFGFSHRPLLMVSLNDGEDPHFRKAEFDPQLCPADCPRPCEKICPAQAIVFQTATGEQGSQFTAGVSSNLSHHQARIGSENTHDWAENPKFTPLSRADENLKSIQGFSGVIDQRCYGCGRCLPICPSQIIYPRSYVFAPEAIAQLILPAGVDALEIHTKVGHFTDFQRLWKAIAPWVNRLKLLAISCPDGDGLMDYLWALHDLIMPLPCPLVWQTDGRPMSGDIGMGATRAAVKLSQKVLAARLPGYVQLAGGTNDHTVMKLRDVGLLNEQGRRNHPDEPVNHIQNPKTHVAGIAYGSYARVLLSPILEKLEQPRGEAADANLISLQNPSLGCLEESPRLLWQAVETAHSLVSQLKFSQKHDPNSDKTKPEH</sequence>
<dbReference type="GO" id="GO:0051539">
    <property type="term" value="F:4 iron, 4 sulfur cluster binding"/>
    <property type="evidence" value="ECO:0007669"/>
    <property type="project" value="UniProtKB-KW"/>
</dbReference>